<dbReference type="InterPro" id="IPR020627">
    <property type="entry name" value="KhpA"/>
</dbReference>
<dbReference type="STRING" id="1193502.SHALO_2032"/>
<protein>
    <submittedName>
        <fullName evidence="1">KH domain RNA binding protein YlqC</fullName>
    </submittedName>
</protein>
<accession>A0A1D7TLD8</accession>
<dbReference type="EMBL" id="CP017111">
    <property type="protein sequence ID" value="AOO65803.1"/>
    <property type="molecule type" value="Genomic_DNA"/>
</dbReference>
<dbReference type="KEGG" id="shal:SHALO_2032"/>
<evidence type="ECO:0000313" key="2">
    <source>
        <dbReference type="Proteomes" id="UP000094609"/>
    </source>
</evidence>
<gene>
    <name evidence="1" type="ORF">SHALO_2032</name>
</gene>
<name>A0A1D7TLD8_9BACT</name>
<dbReference type="GO" id="GO:0003723">
    <property type="term" value="F:RNA binding"/>
    <property type="evidence" value="ECO:0007669"/>
    <property type="project" value="InterPro"/>
</dbReference>
<dbReference type="CDD" id="cd22533">
    <property type="entry name" value="KH-II_YlqC-like"/>
    <property type="match status" value="1"/>
</dbReference>
<dbReference type="Proteomes" id="UP000094609">
    <property type="component" value="Chromosome"/>
</dbReference>
<proteinExistence type="predicted"/>
<keyword evidence="2" id="KW-1185">Reference proteome</keyword>
<sequence length="81" mass="8883">MVDKFLEEFAKLLVDNPAGVRVERSDVDGTFCEVVIYADKIDTGKLIGKDGKMINSLKTLISGCKAKDGISYRVTVKANDE</sequence>
<dbReference type="AlphaFoldDB" id="A0A1D7TLD8"/>
<reference evidence="2" key="1">
    <citation type="submission" date="2016-08" db="EMBL/GenBank/DDBJ databases">
        <title>Complete genome sequence of the organohalide-respiring Epsilonproteobacterium Sulfurospirillum halorespirans.</title>
        <authorList>
            <person name="Goris T."/>
            <person name="Zimmermann J."/>
            <person name="Schenz B."/>
            <person name="Lemos M."/>
            <person name="Hackermueller J."/>
            <person name="Diekert G."/>
        </authorList>
    </citation>
    <scope>NUCLEOTIDE SEQUENCE [LARGE SCALE GENOMIC DNA]</scope>
    <source>
        <strain>DSM 13726</strain>
        <strain evidence="2">PCE-M2</strain>
    </source>
</reference>
<evidence type="ECO:0000313" key="1">
    <source>
        <dbReference type="EMBL" id="AOO65803.1"/>
    </source>
</evidence>
<dbReference type="RefSeq" id="WP_069478439.1">
    <property type="nucleotide sequence ID" value="NZ_CP017111.1"/>
</dbReference>
<dbReference type="Pfam" id="PF13083">
    <property type="entry name" value="KH_KhpA-B"/>
    <property type="match status" value="1"/>
</dbReference>
<dbReference type="PATRIC" id="fig|1193502.14.peg.2065"/>
<organism evidence="1 2">
    <name type="scientific">Sulfurospirillum halorespirans DSM 13726</name>
    <dbReference type="NCBI Taxonomy" id="1193502"/>
    <lineage>
        <taxon>Bacteria</taxon>
        <taxon>Pseudomonadati</taxon>
        <taxon>Campylobacterota</taxon>
        <taxon>Epsilonproteobacteria</taxon>
        <taxon>Campylobacterales</taxon>
        <taxon>Sulfurospirillaceae</taxon>
        <taxon>Sulfurospirillum</taxon>
    </lineage>
</organism>